<evidence type="ECO:0000256" key="2">
    <source>
        <dbReference type="ARBA" id="ARBA00008787"/>
    </source>
</evidence>
<evidence type="ECO:0000256" key="3">
    <source>
        <dbReference type="ARBA" id="ARBA00022490"/>
    </source>
</evidence>
<dbReference type="OrthoDB" id="5343669at2"/>
<keyword evidence="7" id="KW-1185">Reference proteome</keyword>
<dbReference type="PANTHER" id="PTHR34773">
    <property type="entry name" value="FLAGELLAR SECRETION CHAPERONE FLIS"/>
    <property type="match status" value="1"/>
</dbReference>
<protein>
    <submittedName>
        <fullName evidence="6">Flagellar protein FliS</fullName>
    </submittedName>
</protein>
<proteinExistence type="inferred from homology"/>
<comment type="subcellular location">
    <subcellularLocation>
        <location evidence="1">Cytoplasm</location>
        <location evidence="1">Cytosol</location>
    </subcellularLocation>
</comment>
<dbReference type="eggNOG" id="COG1516">
    <property type="taxonomic scope" value="Bacteria"/>
</dbReference>
<dbReference type="HOGENOM" id="CLU_080373_4_2_7"/>
<reference evidence="7" key="2">
    <citation type="submission" date="2011-03" db="EMBL/GenBank/DDBJ databases">
        <title>The complete genome of Hippea maritima DSM 10411.</title>
        <authorList>
            <consortium name="US DOE Joint Genome Institute (JGI-PGF)"/>
            <person name="Lucas S."/>
            <person name="Copeland A."/>
            <person name="Lapidus A."/>
            <person name="Bruce D."/>
            <person name="Goodwin L."/>
            <person name="Pitluck S."/>
            <person name="Peters L."/>
            <person name="Kyrpides N."/>
            <person name="Mavromatis K."/>
            <person name="Pagani I."/>
            <person name="Ivanova N."/>
            <person name="Mikhailova N."/>
            <person name="Lu M."/>
            <person name="Detter J.C."/>
            <person name="Tapia R."/>
            <person name="Han C."/>
            <person name="Land M."/>
            <person name="Hauser L."/>
            <person name="Markowitz V."/>
            <person name="Cheng J.-F."/>
            <person name="Hugenholtz P."/>
            <person name="Woyke T."/>
            <person name="Wu D."/>
            <person name="Spring S."/>
            <person name="Schroeder M."/>
            <person name="Brambilla E."/>
            <person name="Klenk H.-P."/>
            <person name="Eisen J.A."/>
        </authorList>
    </citation>
    <scope>NUCLEOTIDE SEQUENCE [LARGE SCALE GENOMIC DNA]</scope>
    <source>
        <strain evidence="7">ATCC 700847 / DSM 10411 / MH2</strain>
    </source>
</reference>
<dbReference type="STRING" id="760142.Hipma_0877"/>
<dbReference type="InterPro" id="IPR003713">
    <property type="entry name" value="FliS"/>
</dbReference>
<dbReference type="InParanoid" id="F2LVR3"/>
<sequence>MTANEAYNTYKNMMINTTVDKLQIVAMLYEGALGFAKNAIESAKQKDEELFIDNMNRVIGILLALRDSLDPNADKETVDYLTALYNFLIEKSINAIELFSDDKFSEDEFSIVIRYLSKMHEIWTGEVMGQTK</sequence>
<dbReference type="AlphaFoldDB" id="F2LVR3"/>
<gene>
    <name evidence="6" type="ordered locus">Hipma_0877</name>
</gene>
<dbReference type="GO" id="GO:0044780">
    <property type="term" value="P:bacterial-type flagellum assembly"/>
    <property type="evidence" value="ECO:0007669"/>
    <property type="project" value="InterPro"/>
</dbReference>
<dbReference type="Gene3D" id="1.20.120.340">
    <property type="entry name" value="Flagellar protein FliS"/>
    <property type="match status" value="1"/>
</dbReference>
<name>F2LVR3_HIPMA</name>
<organism evidence="6 7">
    <name type="scientific">Hippea maritima (strain ATCC 700847 / DSM 10411 / MH2)</name>
    <dbReference type="NCBI Taxonomy" id="760142"/>
    <lineage>
        <taxon>Bacteria</taxon>
        <taxon>Pseudomonadati</taxon>
        <taxon>Campylobacterota</taxon>
        <taxon>Desulfurellia</taxon>
        <taxon>Desulfurellales</taxon>
        <taxon>Hippeaceae</taxon>
        <taxon>Hippea</taxon>
    </lineage>
</organism>
<dbReference type="Pfam" id="PF02561">
    <property type="entry name" value="FliS"/>
    <property type="match status" value="1"/>
</dbReference>
<keyword evidence="6" id="KW-0966">Cell projection</keyword>
<dbReference type="RefSeq" id="WP_013681888.1">
    <property type="nucleotide sequence ID" value="NC_015318.1"/>
</dbReference>
<reference evidence="6 7" key="1">
    <citation type="journal article" date="2011" name="Stand. Genomic Sci.">
        <title>Complete genome sequence of the thermophilic sulfur-reducer Hippea maritima type strain (MH(2)).</title>
        <authorList>
            <person name="Huntemann M."/>
            <person name="Lu M."/>
            <person name="Nolan M."/>
            <person name="Lapidus A."/>
            <person name="Lucas S."/>
            <person name="Hammon N."/>
            <person name="Deshpande S."/>
            <person name="Cheng J.F."/>
            <person name="Tapia R."/>
            <person name="Han C."/>
            <person name="Goodwin L."/>
            <person name="Pitluck S."/>
            <person name="Liolios K."/>
            <person name="Pagani I."/>
            <person name="Ivanova N."/>
            <person name="Ovchinikova G."/>
            <person name="Pati A."/>
            <person name="Chen A."/>
            <person name="Palaniappan K."/>
            <person name="Land M."/>
            <person name="Hauser L."/>
            <person name="Jeffries C.D."/>
            <person name="Detter J.C."/>
            <person name="Brambilla E.M."/>
            <person name="Rohde M."/>
            <person name="Spring S."/>
            <person name="Goker M."/>
            <person name="Woyke T."/>
            <person name="Bristow J."/>
            <person name="Eisen J.A."/>
            <person name="Markowitz V."/>
            <person name="Hugenholtz P."/>
            <person name="Kyrpides N.C."/>
            <person name="Klenk H.P."/>
            <person name="Mavromatis K."/>
        </authorList>
    </citation>
    <scope>NUCLEOTIDE SEQUENCE [LARGE SCALE GENOMIC DNA]</scope>
    <source>
        <strain evidence="7">ATCC 700847 / DSM 10411 / MH2</strain>
    </source>
</reference>
<dbReference type="InterPro" id="IPR036584">
    <property type="entry name" value="FliS_sf"/>
</dbReference>
<dbReference type="PANTHER" id="PTHR34773:SF1">
    <property type="entry name" value="FLAGELLAR SECRETION CHAPERONE FLIS"/>
    <property type="match status" value="1"/>
</dbReference>
<evidence type="ECO:0000313" key="7">
    <source>
        <dbReference type="Proteomes" id="UP000008139"/>
    </source>
</evidence>
<accession>F2LVR3</accession>
<keyword evidence="6" id="KW-0282">Flagellum</keyword>
<dbReference type="GO" id="GO:0005829">
    <property type="term" value="C:cytosol"/>
    <property type="evidence" value="ECO:0007669"/>
    <property type="project" value="UniProtKB-SubCell"/>
</dbReference>
<comment type="similarity">
    <text evidence="2">Belongs to the FliS family.</text>
</comment>
<dbReference type="GO" id="GO:0071973">
    <property type="term" value="P:bacterial-type flagellum-dependent cell motility"/>
    <property type="evidence" value="ECO:0007669"/>
    <property type="project" value="TreeGrafter"/>
</dbReference>
<dbReference type="Proteomes" id="UP000008139">
    <property type="component" value="Chromosome"/>
</dbReference>
<evidence type="ECO:0000256" key="1">
    <source>
        <dbReference type="ARBA" id="ARBA00004514"/>
    </source>
</evidence>
<dbReference type="EMBL" id="CP002606">
    <property type="protein sequence ID" value="AEA33847.1"/>
    <property type="molecule type" value="Genomic_DNA"/>
</dbReference>
<dbReference type="KEGG" id="hmr:Hipma_0877"/>
<keyword evidence="6" id="KW-0969">Cilium</keyword>
<keyword evidence="4" id="KW-1005">Bacterial flagellum biogenesis</keyword>
<evidence type="ECO:0000256" key="5">
    <source>
        <dbReference type="ARBA" id="ARBA00023186"/>
    </source>
</evidence>
<dbReference type="SUPFAM" id="SSF101116">
    <property type="entry name" value="Flagellar export chaperone FliS"/>
    <property type="match status" value="1"/>
</dbReference>
<keyword evidence="5" id="KW-0143">Chaperone</keyword>
<evidence type="ECO:0000256" key="4">
    <source>
        <dbReference type="ARBA" id="ARBA00022795"/>
    </source>
</evidence>
<keyword evidence="3" id="KW-0963">Cytoplasm</keyword>
<evidence type="ECO:0000313" key="6">
    <source>
        <dbReference type="EMBL" id="AEA33847.1"/>
    </source>
</evidence>